<name>A0A6P1ZIY6_9BACT</name>
<sequence>MEIRFYVSGYEERAAGIIQGEDVVTVIIESGDPGGDDGEFAAYMRESLEEWFGGGPKVSVETKPQDGFYARLSALSTSVAELDNQRLFHKVQAEAMAYDRTKWRAKWKDDRKLLSKMRAERDEALAKGKEYYDLFCGALSRNGRYQEAFTRIKISSSLQTAHEIAAAALRGGGDG</sequence>
<protein>
    <submittedName>
        <fullName evidence="1">Uncharacterized protein</fullName>
    </submittedName>
</protein>
<dbReference type="Proteomes" id="UP000434052">
    <property type="component" value="Unassembled WGS sequence"/>
</dbReference>
<gene>
    <name evidence="1" type="ORF">DQK91_03005</name>
</gene>
<evidence type="ECO:0000313" key="1">
    <source>
        <dbReference type="EMBL" id="TVM35651.1"/>
    </source>
</evidence>
<comment type="caution">
    <text evidence="1">The sequence shown here is derived from an EMBL/GenBank/DDBJ whole genome shotgun (WGS) entry which is preliminary data.</text>
</comment>
<dbReference type="RefSeq" id="WP_144233981.1">
    <property type="nucleotide sequence ID" value="NZ_QMIF01000002.1"/>
</dbReference>
<dbReference type="OrthoDB" id="10006423at2"/>
<proteinExistence type="predicted"/>
<evidence type="ECO:0000313" key="2">
    <source>
        <dbReference type="Proteomes" id="UP000434052"/>
    </source>
</evidence>
<reference evidence="1 2" key="1">
    <citation type="submission" date="2018-06" db="EMBL/GenBank/DDBJ databases">
        <title>Complete genome of Desulfovibrio marinus P48SEP.</title>
        <authorList>
            <person name="Crispim J.S."/>
            <person name="Vidigal P.M.P."/>
            <person name="Silva L.C.F."/>
            <person name="Araujo L.C."/>
            <person name="Laguardia C.N."/>
            <person name="Dias R.S."/>
            <person name="Sousa M.P."/>
            <person name="Paula S.O."/>
            <person name="Silva C."/>
        </authorList>
    </citation>
    <scope>NUCLEOTIDE SEQUENCE [LARGE SCALE GENOMIC DNA]</scope>
    <source>
        <strain evidence="1 2">P48SEP</strain>
    </source>
</reference>
<organism evidence="1 2">
    <name type="scientific">Oceanidesulfovibrio marinus</name>
    <dbReference type="NCBI Taxonomy" id="370038"/>
    <lineage>
        <taxon>Bacteria</taxon>
        <taxon>Pseudomonadati</taxon>
        <taxon>Thermodesulfobacteriota</taxon>
        <taxon>Desulfovibrionia</taxon>
        <taxon>Desulfovibrionales</taxon>
        <taxon>Desulfovibrionaceae</taxon>
        <taxon>Oceanidesulfovibrio</taxon>
    </lineage>
</organism>
<accession>A0A6P1ZIY6</accession>
<dbReference type="EMBL" id="QMIF01000002">
    <property type="protein sequence ID" value="TVM35651.1"/>
    <property type="molecule type" value="Genomic_DNA"/>
</dbReference>
<dbReference type="AlphaFoldDB" id="A0A6P1ZIY6"/>